<dbReference type="Proteomes" id="UP001215598">
    <property type="component" value="Unassembled WGS sequence"/>
</dbReference>
<comment type="caution">
    <text evidence="1">The sequence shown here is derived from an EMBL/GenBank/DDBJ whole genome shotgun (WGS) entry which is preliminary data.</text>
</comment>
<dbReference type="AlphaFoldDB" id="A0AAD7HXF5"/>
<gene>
    <name evidence="1" type="ORF">B0H16DRAFT_1382266</name>
</gene>
<evidence type="ECO:0008006" key="3">
    <source>
        <dbReference type="Google" id="ProtNLM"/>
    </source>
</evidence>
<evidence type="ECO:0000313" key="2">
    <source>
        <dbReference type="Proteomes" id="UP001215598"/>
    </source>
</evidence>
<organism evidence="1 2">
    <name type="scientific">Mycena metata</name>
    <dbReference type="NCBI Taxonomy" id="1033252"/>
    <lineage>
        <taxon>Eukaryota</taxon>
        <taxon>Fungi</taxon>
        <taxon>Dikarya</taxon>
        <taxon>Basidiomycota</taxon>
        <taxon>Agaricomycotina</taxon>
        <taxon>Agaricomycetes</taxon>
        <taxon>Agaricomycetidae</taxon>
        <taxon>Agaricales</taxon>
        <taxon>Marasmiineae</taxon>
        <taxon>Mycenaceae</taxon>
        <taxon>Mycena</taxon>
    </lineage>
</organism>
<evidence type="ECO:0000313" key="1">
    <source>
        <dbReference type="EMBL" id="KAJ7730454.1"/>
    </source>
</evidence>
<sequence length="275" mass="31846">MFECPGVLISKGSQRFFTQTIRGMRPKPHRKSTFINLDRTRCAIQEISGYTPTDATIWRSIRSNNLQRLTREFLWKCIHNTFRVGNFWSHIDHLEIMGRCHGCQVPESLEHIALECDVHGQSTVWQLTRHLWNMRFAVWPTMKWGLILGCNLVKFKSTKGLLVREQGRLFAILVSIAWRLIWNLRVARVIRNPDMPLNEDAIHNQWLKMVNAALQRDRILTNKARFGTLALNKQTVLNTWSGLLMDEDSLPDDWIFTKGFLVGIRPKAVTANGIG</sequence>
<dbReference type="EMBL" id="JARKIB010000159">
    <property type="protein sequence ID" value="KAJ7730454.1"/>
    <property type="molecule type" value="Genomic_DNA"/>
</dbReference>
<name>A0AAD7HXF5_9AGAR</name>
<accession>A0AAD7HXF5</accession>
<protein>
    <recommendedName>
        <fullName evidence="3">Reverse transcriptase zinc-binding domain-containing protein</fullName>
    </recommendedName>
</protein>
<keyword evidence="2" id="KW-1185">Reference proteome</keyword>
<reference evidence="1" key="1">
    <citation type="submission" date="2023-03" db="EMBL/GenBank/DDBJ databases">
        <title>Massive genome expansion in bonnet fungi (Mycena s.s.) driven by repeated elements and novel gene families across ecological guilds.</title>
        <authorList>
            <consortium name="Lawrence Berkeley National Laboratory"/>
            <person name="Harder C.B."/>
            <person name="Miyauchi S."/>
            <person name="Viragh M."/>
            <person name="Kuo A."/>
            <person name="Thoen E."/>
            <person name="Andreopoulos B."/>
            <person name="Lu D."/>
            <person name="Skrede I."/>
            <person name="Drula E."/>
            <person name="Henrissat B."/>
            <person name="Morin E."/>
            <person name="Kohler A."/>
            <person name="Barry K."/>
            <person name="LaButti K."/>
            <person name="Morin E."/>
            <person name="Salamov A."/>
            <person name="Lipzen A."/>
            <person name="Mereny Z."/>
            <person name="Hegedus B."/>
            <person name="Baldrian P."/>
            <person name="Stursova M."/>
            <person name="Weitz H."/>
            <person name="Taylor A."/>
            <person name="Grigoriev I.V."/>
            <person name="Nagy L.G."/>
            <person name="Martin F."/>
            <person name="Kauserud H."/>
        </authorList>
    </citation>
    <scope>NUCLEOTIDE SEQUENCE</scope>
    <source>
        <strain evidence="1">CBHHK182m</strain>
    </source>
</reference>
<proteinExistence type="predicted"/>